<protein>
    <submittedName>
        <fullName evidence="4">TetR/AcrR family transcriptional regulator</fullName>
    </submittedName>
</protein>
<evidence type="ECO:0000256" key="1">
    <source>
        <dbReference type="ARBA" id="ARBA00023125"/>
    </source>
</evidence>
<name>A0ABY4FJA8_9MICO</name>
<dbReference type="InterPro" id="IPR050109">
    <property type="entry name" value="HTH-type_TetR-like_transc_reg"/>
</dbReference>
<dbReference type="EMBL" id="CP095045">
    <property type="protein sequence ID" value="UOQ56024.1"/>
    <property type="molecule type" value="Genomic_DNA"/>
</dbReference>
<dbReference type="Proteomes" id="UP000831786">
    <property type="component" value="Chromosome"/>
</dbReference>
<evidence type="ECO:0000313" key="5">
    <source>
        <dbReference type="Proteomes" id="UP000831786"/>
    </source>
</evidence>
<feature type="DNA-binding region" description="H-T-H motif" evidence="2">
    <location>
        <begin position="31"/>
        <end position="50"/>
    </location>
</feature>
<keyword evidence="1 2" id="KW-0238">DNA-binding</keyword>
<dbReference type="Gene3D" id="1.10.10.60">
    <property type="entry name" value="Homeodomain-like"/>
    <property type="match status" value="1"/>
</dbReference>
<gene>
    <name evidence="4" type="ORF">MUN78_09945</name>
</gene>
<evidence type="ECO:0000313" key="4">
    <source>
        <dbReference type="EMBL" id="UOQ56024.1"/>
    </source>
</evidence>
<dbReference type="InterPro" id="IPR001647">
    <property type="entry name" value="HTH_TetR"/>
</dbReference>
<accession>A0ABY4FJA8</accession>
<organism evidence="4 5">
    <name type="scientific">Leucobacter allii</name>
    <dbReference type="NCBI Taxonomy" id="2932247"/>
    <lineage>
        <taxon>Bacteria</taxon>
        <taxon>Bacillati</taxon>
        <taxon>Actinomycetota</taxon>
        <taxon>Actinomycetes</taxon>
        <taxon>Micrococcales</taxon>
        <taxon>Microbacteriaceae</taxon>
        <taxon>Leucobacter</taxon>
    </lineage>
</organism>
<dbReference type="RefSeq" id="WP_244726161.1">
    <property type="nucleotide sequence ID" value="NZ_CP095045.1"/>
</dbReference>
<keyword evidence="5" id="KW-1185">Reference proteome</keyword>
<dbReference type="Gene3D" id="1.10.357.10">
    <property type="entry name" value="Tetracycline Repressor, domain 2"/>
    <property type="match status" value="1"/>
</dbReference>
<feature type="domain" description="HTH tetR-type" evidence="3">
    <location>
        <begin position="8"/>
        <end position="68"/>
    </location>
</feature>
<sequence>MATLSASNGAALESSAAAIRMLAARGYEATTAEDLADAVGMSRSTFFRRFGSKDEVIFSDHDHALARLESFLADTALPVPEALAAGTADVLRLLIRDPEAARLRLELMRRTPALRDRELIITHRYERVFVRYLRERVTAPGWVVSALAAGIVAVHNRTLRDWLRGELVDAPEAFARDARRLCGLFREWLAPGDEPGDRRVLVAVYDAAGAPETVLDAVSAQLGPGR</sequence>
<evidence type="ECO:0000256" key="2">
    <source>
        <dbReference type="PROSITE-ProRule" id="PRU00335"/>
    </source>
</evidence>
<dbReference type="InterPro" id="IPR009057">
    <property type="entry name" value="Homeodomain-like_sf"/>
</dbReference>
<dbReference type="PROSITE" id="PS50977">
    <property type="entry name" value="HTH_TETR_2"/>
    <property type="match status" value="1"/>
</dbReference>
<reference evidence="4 5" key="1">
    <citation type="submission" date="2022-04" db="EMBL/GenBank/DDBJ databases">
        <title>Leucobacter sp. isolated from rhizosphere of garlic.</title>
        <authorList>
            <person name="Won M."/>
            <person name="Lee C.-M."/>
            <person name="Woen H.-Y."/>
            <person name="Kwon S.-W."/>
        </authorList>
    </citation>
    <scope>NUCLEOTIDE SEQUENCE [LARGE SCALE GENOMIC DNA]</scope>
    <source>
        <strain evidence="4 5">H21R-40</strain>
    </source>
</reference>
<evidence type="ECO:0000259" key="3">
    <source>
        <dbReference type="PROSITE" id="PS50977"/>
    </source>
</evidence>
<proteinExistence type="predicted"/>
<dbReference type="Pfam" id="PF00440">
    <property type="entry name" value="TetR_N"/>
    <property type="match status" value="1"/>
</dbReference>
<dbReference type="PANTHER" id="PTHR30055">
    <property type="entry name" value="HTH-TYPE TRANSCRIPTIONAL REGULATOR RUTR"/>
    <property type="match status" value="1"/>
</dbReference>
<dbReference type="SUPFAM" id="SSF46689">
    <property type="entry name" value="Homeodomain-like"/>
    <property type="match status" value="1"/>
</dbReference>
<dbReference type="PANTHER" id="PTHR30055:SF226">
    <property type="entry name" value="HTH-TYPE TRANSCRIPTIONAL REGULATOR PKSA"/>
    <property type="match status" value="1"/>
</dbReference>